<evidence type="ECO:0000256" key="1">
    <source>
        <dbReference type="SAM" id="MobiDB-lite"/>
    </source>
</evidence>
<sequence length="54" mass="6023">MKSYPDHSNTKQTASPLSMGGLSECKYVSSLIWFSADSIVSLHWQGKRESVSLF</sequence>
<protein>
    <submittedName>
        <fullName evidence="2">Uncharacterized protein</fullName>
    </submittedName>
</protein>
<gene>
    <name evidence="2" type="ORF">NCTC13063_01276</name>
</gene>
<evidence type="ECO:0000313" key="2">
    <source>
        <dbReference type="EMBL" id="SUB79999.1"/>
    </source>
</evidence>
<dbReference type="Proteomes" id="UP000255283">
    <property type="component" value="Unassembled WGS sequence"/>
</dbReference>
<comment type="caution">
    <text evidence="2">The sequence shown here is derived from an EMBL/GenBank/DDBJ whole genome shotgun (WGS) entry which is preliminary data.</text>
</comment>
<name>A0AAQ1UHR2_9BACT</name>
<evidence type="ECO:0000313" key="3">
    <source>
        <dbReference type="Proteomes" id="UP000255283"/>
    </source>
</evidence>
<accession>A0AAQ1UHR2</accession>
<dbReference type="EMBL" id="UGTJ01000001">
    <property type="protein sequence ID" value="SUB79999.1"/>
    <property type="molecule type" value="Genomic_DNA"/>
</dbReference>
<proteinExistence type="predicted"/>
<reference evidence="2 3" key="1">
    <citation type="submission" date="2018-06" db="EMBL/GenBank/DDBJ databases">
        <authorList>
            <consortium name="Pathogen Informatics"/>
            <person name="Doyle S."/>
        </authorList>
    </citation>
    <scope>NUCLEOTIDE SEQUENCE [LARGE SCALE GENOMIC DNA]</scope>
    <source>
        <strain evidence="2 3">NCTC13063</strain>
    </source>
</reference>
<dbReference type="AlphaFoldDB" id="A0AAQ1UHR2"/>
<organism evidence="2 3">
    <name type="scientific">Segatella buccae</name>
    <dbReference type="NCBI Taxonomy" id="28126"/>
    <lineage>
        <taxon>Bacteria</taxon>
        <taxon>Pseudomonadati</taxon>
        <taxon>Bacteroidota</taxon>
        <taxon>Bacteroidia</taxon>
        <taxon>Bacteroidales</taxon>
        <taxon>Prevotellaceae</taxon>
        <taxon>Segatella</taxon>
    </lineage>
</organism>
<feature type="region of interest" description="Disordered" evidence="1">
    <location>
        <begin position="1"/>
        <end position="20"/>
    </location>
</feature>